<evidence type="ECO:0000256" key="5">
    <source>
        <dbReference type="ARBA" id="ARBA00022691"/>
    </source>
</evidence>
<comment type="similarity">
    <text evidence="7">Belongs to the class I-like SAM-binding methyltransferase superfamily. rRNA adenine N(6)-methyltransferase family. RsmA subfamily.</text>
</comment>
<evidence type="ECO:0000256" key="3">
    <source>
        <dbReference type="ARBA" id="ARBA00022603"/>
    </source>
</evidence>
<keyword evidence="5 7" id="KW-0949">S-adenosyl-L-methionine</keyword>
<dbReference type="Gene3D" id="1.10.8.100">
    <property type="entry name" value="Ribosomal RNA adenine dimethylase-like, domain 2"/>
    <property type="match status" value="1"/>
</dbReference>
<keyword evidence="1 7" id="KW-0963">Cytoplasm</keyword>
<feature type="domain" description="Ribosomal RNA adenine methylase transferase N-terminal" evidence="9">
    <location>
        <begin position="31"/>
        <end position="203"/>
    </location>
</feature>
<evidence type="ECO:0000313" key="11">
    <source>
        <dbReference type="Proteomes" id="UP000027583"/>
    </source>
</evidence>
<keyword evidence="3 7" id="KW-0489">Methyltransferase</keyword>
<dbReference type="InterPro" id="IPR001737">
    <property type="entry name" value="KsgA/Erm"/>
</dbReference>
<dbReference type="Pfam" id="PF00398">
    <property type="entry name" value="RrnaAD"/>
    <property type="match status" value="1"/>
</dbReference>
<dbReference type="GO" id="GO:0003723">
    <property type="term" value="F:RNA binding"/>
    <property type="evidence" value="ECO:0007669"/>
    <property type="project" value="UniProtKB-UniRule"/>
</dbReference>
<dbReference type="CDD" id="cd02440">
    <property type="entry name" value="AdoMet_MTases"/>
    <property type="match status" value="1"/>
</dbReference>
<reference evidence="10 11" key="1">
    <citation type="journal article" date="2014" name="Genome Biol. Evol.">
        <title>Acetic acid bacteria genomes reveal functional traits for adaptation to life in insect guts.</title>
        <authorList>
            <person name="Chouaia B."/>
            <person name="Gaiarsa S."/>
            <person name="Crotti E."/>
            <person name="Comandatore F."/>
            <person name="Degli Esposti M."/>
            <person name="Ricci I."/>
            <person name="Alma A."/>
            <person name="Favia G."/>
            <person name="Bandi C."/>
            <person name="Daffonchio D."/>
        </authorList>
    </citation>
    <scope>NUCLEOTIDE SEQUENCE [LARGE SCALE GENOMIC DNA]</scope>
    <source>
        <strain evidence="10 11">SF2.1</strain>
    </source>
</reference>
<dbReference type="GO" id="GO:0052908">
    <property type="term" value="F:16S rRNA (adenine(1518)-N(6)/adenine(1519)-N(6))-dimethyltransferase activity"/>
    <property type="evidence" value="ECO:0007669"/>
    <property type="project" value="UniProtKB-EC"/>
</dbReference>
<comment type="catalytic activity">
    <reaction evidence="7">
        <text>adenosine(1518)/adenosine(1519) in 16S rRNA + 4 S-adenosyl-L-methionine = N(6)-dimethyladenosine(1518)/N(6)-dimethyladenosine(1519) in 16S rRNA + 4 S-adenosyl-L-homocysteine + 4 H(+)</text>
        <dbReference type="Rhea" id="RHEA:19609"/>
        <dbReference type="Rhea" id="RHEA-COMP:10232"/>
        <dbReference type="Rhea" id="RHEA-COMP:10233"/>
        <dbReference type="ChEBI" id="CHEBI:15378"/>
        <dbReference type="ChEBI" id="CHEBI:57856"/>
        <dbReference type="ChEBI" id="CHEBI:59789"/>
        <dbReference type="ChEBI" id="CHEBI:74411"/>
        <dbReference type="ChEBI" id="CHEBI:74493"/>
        <dbReference type="EC" id="2.1.1.182"/>
    </reaction>
</comment>
<accession>A0A060QI99</accession>
<dbReference type="InterPro" id="IPR020596">
    <property type="entry name" value="rRNA_Ade_Mease_Trfase_CS"/>
</dbReference>
<dbReference type="EC" id="2.1.1.182" evidence="7"/>
<dbReference type="InterPro" id="IPR020598">
    <property type="entry name" value="rRNA_Ade_methylase_Trfase_N"/>
</dbReference>
<dbReference type="NCBIfam" id="TIGR00755">
    <property type="entry name" value="ksgA"/>
    <property type="match status" value="1"/>
</dbReference>
<protein>
    <recommendedName>
        <fullName evidence="7">Ribosomal RNA small subunit methyltransferase A</fullName>
        <ecNumber evidence="7">2.1.1.182</ecNumber>
    </recommendedName>
    <alternativeName>
        <fullName evidence="7">16S rRNA (adenine(1518)-N(6)/adenine(1519)-N(6))-dimethyltransferase</fullName>
    </alternativeName>
    <alternativeName>
        <fullName evidence="7">16S rRNA dimethyladenosine transferase</fullName>
    </alternativeName>
    <alternativeName>
        <fullName evidence="7">16S rRNA dimethylase</fullName>
    </alternativeName>
    <alternativeName>
        <fullName evidence="7">S-adenosylmethionine-6-N', N'-adenosyl(rRNA) dimethyltransferase</fullName>
    </alternativeName>
</protein>
<evidence type="ECO:0000256" key="8">
    <source>
        <dbReference type="PROSITE-ProRule" id="PRU01026"/>
    </source>
</evidence>
<feature type="binding site" evidence="7 8">
    <location>
        <position position="24"/>
    </location>
    <ligand>
        <name>S-adenosyl-L-methionine</name>
        <dbReference type="ChEBI" id="CHEBI:59789"/>
    </ligand>
</feature>
<dbReference type="EMBL" id="CBLX010000003">
    <property type="protein sequence ID" value="CDG38502.1"/>
    <property type="molecule type" value="Genomic_DNA"/>
</dbReference>
<keyword evidence="2 7" id="KW-0698">rRNA processing</keyword>
<dbReference type="PROSITE" id="PS01131">
    <property type="entry name" value="RRNA_A_DIMETH"/>
    <property type="match status" value="1"/>
</dbReference>
<dbReference type="GO" id="GO:0005829">
    <property type="term" value="C:cytosol"/>
    <property type="evidence" value="ECO:0007669"/>
    <property type="project" value="TreeGrafter"/>
</dbReference>
<feature type="binding site" evidence="7 8">
    <location>
        <position position="99"/>
    </location>
    <ligand>
        <name>S-adenosyl-L-methionine</name>
        <dbReference type="ChEBI" id="CHEBI:59789"/>
    </ligand>
</feature>
<comment type="caution">
    <text evidence="10">The sequence shown here is derived from an EMBL/GenBank/DDBJ whole genome shotgun (WGS) entry which is preliminary data.</text>
</comment>
<sequence length="272" mass="29185">MTLPSLRDAIRIHGLDAKKSFGQHFLLDPGIVARIAALAGDMAGRQVVEIGPGPGGLTRALLDTKADAVHAVEIDQRAWPLLDELVAHAQGRLHLIKADATSLDCATLCPAPRKIVANLPYNVGTPLLVAWLRQAASWERMTLMFQLEVAERICAAPDTGAYGRLGVLAQWCATCNVVMKVPAGAFSPPPKVESAVVDIVPKPIQPSASMFKAMEHVTHLAFGQRRKMLRASLRPIGGEALLEKAGIIATRRAETLSIDEFATLAKLVCKEG</sequence>
<dbReference type="Gene3D" id="3.40.50.150">
    <property type="entry name" value="Vaccinia Virus protein VP39"/>
    <property type="match status" value="1"/>
</dbReference>
<dbReference type="PROSITE" id="PS51689">
    <property type="entry name" value="SAM_RNA_A_N6_MT"/>
    <property type="match status" value="1"/>
</dbReference>
<feature type="binding site" evidence="7 8">
    <location>
        <position position="73"/>
    </location>
    <ligand>
        <name>S-adenosyl-L-methionine</name>
        <dbReference type="ChEBI" id="CHEBI:59789"/>
    </ligand>
</feature>
<name>A0A060QI99_9PROT</name>
<proteinExistence type="inferred from homology"/>
<dbReference type="eggNOG" id="COG0030">
    <property type="taxonomic scope" value="Bacteria"/>
</dbReference>
<evidence type="ECO:0000256" key="2">
    <source>
        <dbReference type="ARBA" id="ARBA00022552"/>
    </source>
</evidence>
<dbReference type="AlphaFoldDB" id="A0A060QI99"/>
<dbReference type="Proteomes" id="UP000027583">
    <property type="component" value="Unassembled WGS sequence"/>
</dbReference>
<feature type="binding site" evidence="7 8">
    <location>
        <position position="118"/>
    </location>
    <ligand>
        <name>S-adenosyl-L-methionine</name>
        <dbReference type="ChEBI" id="CHEBI:59789"/>
    </ligand>
</feature>
<dbReference type="InterPro" id="IPR023165">
    <property type="entry name" value="rRNA_Ade_diMease-like_C"/>
</dbReference>
<reference evidence="10 11" key="2">
    <citation type="journal article" date="2014" name="PLoS ONE">
        <title>Evolution of mitochondria reconstructed from the energy metabolism of living bacteria.</title>
        <authorList>
            <person name="Degli Esposti M."/>
            <person name="Chouaia B."/>
            <person name="Comandatore F."/>
            <person name="Crotti E."/>
            <person name="Sassera D."/>
            <person name="Lievens P.M."/>
            <person name="Daffonchio D."/>
            <person name="Bandi C."/>
        </authorList>
    </citation>
    <scope>NUCLEOTIDE SEQUENCE [LARGE SCALE GENOMIC DNA]</scope>
    <source>
        <strain evidence="10 11">SF2.1</strain>
    </source>
</reference>
<dbReference type="InterPro" id="IPR029063">
    <property type="entry name" value="SAM-dependent_MTases_sf"/>
</dbReference>
<dbReference type="SMART" id="SM00650">
    <property type="entry name" value="rADc"/>
    <property type="match status" value="1"/>
</dbReference>
<evidence type="ECO:0000313" key="10">
    <source>
        <dbReference type="EMBL" id="CDG38502.1"/>
    </source>
</evidence>
<comment type="function">
    <text evidence="7">Specifically dimethylates two adjacent adenosines (A1518 and A1519) in the loop of a conserved hairpin near the 3'-end of 16S rRNA in the 30S particle. May play a critical role in biogenesis of 30S subunits.</text>
</comment>
<dbReference type="PANTHER" id="PTHR11727">
    <property type="entry name" value="DIMETHYLADENOSINE TRANSFERASE"/>
    <property type="match status" value="1"/>
</dbReference>
<dbReference type="RefSeq" id="WP_023977649.1">
    <property type="nucleotide sequence ID" value="NZ_CBLX010000003.1"/>
</dbReference>
<dbReference type="HAMAP" id="MF_00607">
    <property type="entry name" value="16SrRNA_methyltr_A"/>
    <property type="match status" value="1"/>
</dbReference>
<keyword evidence="6 7" id="KW-0694">RNA-binding</keyword>
<feature type="binding site" evidence="7 8">
    <location>
        <position position="26"/>
    </location>
    <ligand>
        <name>S-adenosyl-L-methionine</name>
        <dbReference type="ChEBI" id="CHEBI:59789"/>
    </ligand>
</feature>
<evidence type="ECO:0000256" key="4">
    <source>
        <dbReference type="ARBA" id="ARBA00022679"/>
    </source>
</evidence>
<organism evidence="10 11">
    <name type="scientific">Asaia bogorensis</name>
    <dbReference type="NCBI Taxonomy" id="91915"/>
    <lineage>
        <taxon>Bacteria</taxon>
        <taxon>Pseudomonadati</taxon>
        <taxon>Pseudomonadota</taxon>
        <taxon>Alphaproteobacteria</taxon>
        <taxon>Acetobacterales</taxon>
        <taxon>Acetobacteraceae</taxon>
        <taxon>Asaia</taxon>
    </lineage>
</organism>
<dbReference type="SUPFAM" id="SSF53335">
    <property type="entry name" value="S-adenosyl-L-methionine-dependent methyltransferases"/>
    <property type="match status" value="1"/>
</dbReference>
<evidence type="ECO:0000256" key="6">
    <source>
        <dbReference type="ARBA" id="ARBA00022884"/>
    </source>
</evidence>
<keyword evidence="4 7" id="KW-0808">Transferase</keyword>
<dbReference type="FunFam" id="1.10.8.100:FF:000001">
    <property type="entry name" value="Ribosomal RNA small subunit methyltransferase A"/>
    <property type="match status" value="1"/>
</dbReference>
<gene>
    <name evidence="7" type="primary">rsmA</name>
    <name evidence="7" type="synonym">ksgA</name>
    <name evidence="10" type="ORF">ASAP_0457</name>
</gene>
<dbReference type="PANTHER" id="PTHR11727:SF7">
    <property type="entry name" value="DIMETHYLADENOSINE TRANSFERASE-RELATED"/>
    <property type="match status" value="1"/>
</dbReference>
<dbReference type="InterPro" id="IPR011530">
    <property type="entry name" value="rRNA_adenine_dimethylase"/>
</dbReference>
<evidence type="ECO:0000256" key="7">
    <source>
        <dbReference type="HAMAP-Rule" id="MF_00607"/>
    </source>
</evidence>
<evidence type="ECO:0000256" key="1">
    <source>
        <dbReference type="ARBA" id="ARBA00022490"/>
    </source>
</evidence>
<feature type="binding site" evidence="7 8">
    <location>
        <position position="51"/>
    </location>
    <ligand>
        <name>S-adenosyl-L-methionine</name>
        <dbReference type="ChEBI" id="CHEBI:59789"/>
    </ligand>
</feature>
<evidence type="ECO:0000259" key="9">
    <source>
        <dbReference type="SMART" id="SM00650"/>
    </source>
</evidence>
<comment type="subcellular location">
    <subcellularLocation>
        <location evidence="7">Cytoplasm</location>
    </subcellularLocation>
</comment>